<keyword evidence="5" id="KW-1185">Reference proteome</keyword>
<keyword evidence="1" id="KW-0347">Helicase</keyword>
<evidence type="ECO:0000256" key="1">
    <source>
        <dbReference type="RuleBase" id="RU363044"/>
    </source>
</evidence>
<dbReference type="RefSeq" id="XP_020909541.1">
    <property type="nucleotide sequence ID" value="XM_021053882.1"/>
</dbReference>
<sequence length="715" mass="80545">MHHLLSLKLHSSSFTVIPISLNGSRRVKTIGSEGDTETTCTTSSLLDVYANRQQYDKSNHVLNMNFVQFATAFKVVNGKLEKLPHNVIPRIFPTYSSNPKGTNFALYCKYQLLRYKPWTINENNVWGCDETTDDIFINSWHDFLQTEFAQTNVPDWFDKLQNVIQSQEIDVNESAETEPNNREEWMIISDRHTPFEHTSELSAEGHNWQHDRLRYTEQQIGEMPTWIKVKKEYFSNSQLETLEPVDINTLTVMQRLAYDVVNAHQQHDSNDKEPLCLIIIGVAGTGKSYLINALRSLLQNKCSVTATTGKASFNIQGITVHSLLKLPVGPRGAKDLSGQTLSRLQEKLNEIEYILIDEYSMLGQTTFGWIDKRCKQATGFHDKVHGGMSMILIGDPGQLPPVVDKPLYHAQPSNPIGEQGYLTYQMFDKVVKLTANQRVQGSSSEQQQFRELLLRLRKGESTVQDWKLLLTRQPSCIENISEFNDATRLFYSNDEVSAYNLDQLTKLMEPCANINARHSSVTAKSLPSDEMSGLQPSISIAKGAKVMLTMNLWASVGLCNGATGTVVDIIYAVDHRPPDLPIAVIVRFDNYQGPSLREDLPMCVPICPITVSAQALEGVQERQQLPLKLAYALTIHKSQGLTLSKAWIDIGKSEKTPGISYVAISRVKTLSSLVIEPMTFERLTAIKSSTTLHYRLEEESRLDYLAESTRASHDT</sequence>
<keyword evidence="1" id="KW-0547">Nucleotide-binding</keyword>
<evidence type="ECO:0000313" key="4">
    <source>
        <dbReference type="EnsemblMetazoa" id="XP_020909541.1"/>
    </source>
</evidence>
<keyword evidence="1" id="KW-0233">DNA recombination</keyword>
<dbReference type="InterPro" id="IPR051055">
    <property type="entry name" value="PIF1_helicase"/>
</dbReference>
<accession>A0A913XTL0</accession>
<dbReference type="Pfam" id="PF05970">
    <property type="entry name" value="PIF1"/>
    <property type="match status" value="1"/>
</dbReference>
<dbReference type="EnsemblMetazoa" id="XM_021053882.1">
    <property type="protein sequence ID" value="XP_020909541.1"/>
    <property type="gene ID" value="LOC110247455"/>
</dbReference>
<dbReference type="OMA" id="CKNAMMD"/>
<feature type="domain" description="DNA helicase Pif1-like 2B" evidence="3">
    <location>
        <begin position="542"/>
        <end position="568"/>
    </location>
</feature>
<dbReference type="CDD" id="cd18809">
    <property type="entry name" value="SF1_C_RecD"/>
    <property type="match status" value="1"/>
</dbReference>
<dbReference type="Pfam" id="PF21530">
    <property type="entry name" value="Pif1_2B_dom"/>
    <property type="match status" value="1"/>
</dbReference>
<dbReference type="KEGG" id="epa:110247455"/>
<dbReference type="GO" id="GO:0000723">
    <property type="term" value="P:telomere maintenance"/>
    <property type="evidence" value="ECO:0007669"/>
    <property type="project" value="InterPro"/>
</dbReference>
<dbReference type="EC" id="5.6.2.3" evidence="1"/>
<protein>
    <recommendedName>
        <fullName evidence="1">ATP-dependent DNA helicase</fullName>
        <ecNumber evidence="1">5.6.2.3</ecNumber>
    </recommendedName>
</protein>
<dbReference type="GO" id="GO:0006281">
    <property type="term" value="P:DNA repair"/>
    <property type="evidence" value="ECO:0007669"/>
    <property type="project" value="UniProtKB-KW"/>
</dbReference>
<keyword evidence="1" id="KW-0227">DNA damage</keyword>
<dbReference type="GO" id="GO:0005524">
    <property type="term" value="F:ATP binding"/>
    <property type="evidence" value="ECO:0007669"/>
    <property type="project" value="UniProtKB-KW"/>
</dbReference>
<dbReference type="PANTHER" id="PTHR47642">
    <property type="entry name" value="ATP-DEPENDENT DNA HELICASE"/>
    <property type="match status" value="1"/>
</dbReference>
<comment type="catalytic activity">
    <reaction evidence="1">
        <text>ATP + H2O = ADP + phosphate + H(+)</text>
        <dbReference type="Rhea" id="RHEA:13065"/>
        <dbReference type="ChEBI" id="CHEBI:15377"/>
        <dbReference type="ChEBI" id="CHEBI:15378"/>
        <dbReference type="ChEBI" id="CHEBI:30616"/>
        <dbReference type="ChEBI" id="CHEBI:43474"/>
        <dbReference type="ChEBI" id="CHEBI:456216"/>
        <dbReference type="EC" id="5.6.2.3"/>
    </reaction>
</comment>
<keyword evidence="1" id="KW-0067">ATP-binding</keyword>
<reference evidence="4" key="1">
    <citation type="submission" date="2022-11" db="UniProtKB">
        <authorList>
            <consortium name="EnsemblMetazoa"/>
        </authorList>
    </citation>
    <scope>IDENTIFICATION</scope>
</reference>
<feature type="domain" description="DNA helicase Pif1-like DEAD-box helicase" evidence="2">
    <location>
        <begin position="269"/>
        <end position="462"/>
    </location>
</feature>
<comment type="cofactor">
    <cofactor evidence="1">
        <name>Mg(2+)</name>
        <dbReference type="ChEBI" id="CHEBI:18420"/>
    </cofactor>
</comment>
<dbReference type="SUPFAM" id="SSF52540">
    <property type="entry name" value="P-loop containing nucleoside triphosphate hydrolases"/>
    <property type="match status" value="2"/>
</dbReference>
<evidence type="ECO:0000259" key="3">
    <source>
        <dbReference type="Pfam" id="PF21530"/>
    </source>
</evidence>
<comment type="similarity">
    <text evidence="1">Belongs to the helicase family.</text>
</comment>
<dbReference type="OrthoDB" id="7470624at2759"/>
<dbReference type="PANTHER" id="PTHR47642:SF6">
    <property type="entry name" value="ATP-DEPENDENT DNA HELICASE"/>
    <property type="match status" value="1"/>
</dbReference>
<keyword evidence="1" id="KW-0378">Hydrolase</keyword>
<evidence type="ECO:0000259" key="2">
    <source>
        <dbReference type="Pfam" id="PF05970"/>
    </source>
</evidence>
<dbReference type="GeneID" id="110247455"/>
<dbReference type="InterPro" id="IPR027417">
    <property type="entry name" value="P-loop_NTPase"/>
</dbReference>
<dbReference type="InterPro" id="IPR049163">
    <property type="entry name" value="Pif1-like_2B_dom"/>
</dbReference>
<dbReference type="GO" id="GO:0006310">
    <property type="term" value="P:DNA recombination"/>
    <property type="evidence" value="ECO:0007669"/>
    <property type="project" value="UniProtKB-KW"/>
</dbReference>
<evidence type="ECO:0000313" key="5">
    <source>
        <dbReference type="Proteomes" id="UP000887567"/>
    </source>
</evidence>
<keyword evidence="1" id="KW-0234">DNA repair</keyword>
<proteinExistence type="inferred from homology"/>
<dbReference type="Proteomes" id="UP000887567">
    <property type="component" value="Unplaced"/>
</dbReference>
<dbReference type="InterPro" id="IPR010285">
    <property type="entry name" value="DNA_helicase_pif1-like_DEAD"/>
</dbReference>
<dbReference type="Gene3D" id="3.40.50.300">
    <property type="entry name" value="P-loop containing nucleotide triphosphate hydrolases"/>
    <property type="match status" value="2"/>
</dbReference>
<dbReference type="GO" id="GO:0016787">
    <property type="term" value="F:hydrolase activity"/>
    <property type="evidence" value="ECO:0007669"/>
    <property type="project" value="UniProtKB-KW"/>
</dbReference>
<organism evidence="4 5">
    <name type="scientific">Exaiptasia diaphana</name>
    <name type="common">Tropical sea anemone</name>
    <name type="synonym">Aiptasia pulchella</name>
    <dbReference type="NCBI Taxonomy" id="2652724"/>
    <lineage>
        <taxon>Eukaryota</taxon>
        <taxon>Metazoa</taxon>
        <taxon>Cnidaria</taxon>
        <taxon>Anthozoa</taxon>
        <taxon>Hexacorallia</taxon>
        <taxon>Actiniaria</taxon>
        <taxon>Aiptasiidae</taxon>
        <taxon>Exaiptasia</taxon>
    </lineage>
</organism>
<name>A0A913XTL0_EXADI</name>
<dbReference type="AlphaFoldDB" id="A0A913XTL0"/>
<dbReference type="GO" id="GO:0043139">
    <property type="term" value="F:5'-3' DNA helicase activity"/>
    <property type="evidence" value="ECO:0007669"/>
    <property type="project" value="UniProtKB-EC"/>
</dbReference>